<gene>
    <name evidence="1" type="ORF">L6164_023175</name>
</gene>
<accession>A0ACB9MIC7</accession>
<keyword evidence="2" id="KW-1185">Reference proteome</keyword>
<name>A0ACB9MIC7_BAUVA</name>
<organism evidence="1 2">
    <name type="scientific">Bauhinia variegata</name>
    <name type="common">Purple orchid tree</name>
    <name type="synonym">Phanera variegata</name>
    <dbReference type="NCBI Taxonomy" id="167791"/>
    <lineage>
        <taxon>Eukaryota</taxon>
        <taxon>Viridiplantae</taxon>
        <taxon>Streptophyta</taxon>
        <taxon>Embryophyta</taxon>
        <taxon>Tracheophyta</taxon>
        <taxon>Spermatophyta</taxon>
        <taxon>Magnoliopsida</taxon>
        <taxon>eudicotyledons</taxon>
        <taxon>Gunneridae</taxon>
        <taxon>Pentapetalae</taxon>
        <taxon>rosids</taxon>
        <taxon>fabids</taxon>
        <taxon>Fabales</taxon>
        <taxon>Fabaceae</taxon>
        <taxon>Cercidoideae</taxon>
        <taxon>Cercideae</taxon>
        <taxon>Bauhiniinae</taxon>
        <taxon>Bauhinia</taxon>
    </lineage>
</organism>
<reference evidence="1 2" key="1">
    <citation type="journal article" date="2022" name="DNA Res.">
        <title>Chromosomal-level genome assembly of the orchid tree Bauhinia variegata (Leguminosae; Cercidoideae) supports the allotetraploid origin hypothesis of Bauhinia.</title>
        <authorList>
            <person name="Zhong Y."/>
            <person name="Chen Y."/>
            <person name="Zheng D."/>
            <person name="Pang J."/>
            <person name="Liu Y."/>
            <person name="Luo S."/>
            <person name="Meng S."/>
            <person name="Qian L."/>
            <person name="Wei D."/>
            <person name="Dai S."/>
            <person name="Zhou R."/>
        </authorList>
    </citation>
    <scope>NUCLEOTIDE SEQUENCE [LARGE SCALE GENOMIC DNA]</scope>
    <source>
        <strain evidence="1">BV-YZ2020</strain>
    </source>
</reference>
<comment type="caution">
    <text evidence="1">The sequence shown here is derived from an EMBL/GenBank/DDBJ whole genome shotgun (WGS) entry which is preliminary data.</text>
</comment>
<sequence>MLALDFRSLLLFSAIFRVISILYGEWQDMLIWREPHIGIPPCFDFFSFQIQSSILMGKISLLSFRYTCGIFYPLYFEAAGLPCLYWSVLLSISVGIPKRGAALPSHSNRSKFIVQLVLVFWFAQDLPFCLFVQTVAFVAFTKVITAQYFVWFFCLLPLILPWSKMKLKWGGLSCVLLWMGAQGHWLIRLHQLESGFSLFSLLIHHKIALLAMDWYYGNVMNDLLVPKDQDLLDRLPSPDSWSNWGVSASEGFDSPKKFCMMDTSPREVDFNFNDESFNSEIEIESSLHDKNQSSSSSVCGRLPEQSFQQTALSCGQPNYQLQDLSRFERMEDIYLNSLFDDLLNVENRKKSICFSPEFQCGKIPGGSQKDNVDTEFAPCKSESMECLDIEALPVEVFDSKNNGDEDTLEQSLLEESILKDLEVVITQMTEKTRICFRDALYRLARNTNQQHVMDQQGDLNMEKAMPEMDNNETVRSVDKKPMESETNSVDRAIASLMYNKMEINMQDRPLTTSLTKGTRGKSSKAAKQEQNFHYPNTTNLLRDAEFPGFGGSNKQTASESHSNYSDPAKKCFMLEFG</sequence>
<protein>
    <submittedName>
        <fullName evidence="1">Uncharacterized protein</fullName>
    </submittedName>
</protein>
<evidence type="ECO:0000313" key="2">
    <source>
        <dbReference type="Proteomes" id="UP000828941"/>
    </source>
</evidence>
<dbReference type="EMBL" id="CM039434">
    <property type="protein sequence ID" value="KAI4323580.1"/>
    <property type="molecule type" value="Genomic_DNA"/>
</dbReference>
<dbReference type="Proteomes" id="UP000828941">
    <property type="component" value="Chromosome 9"/>
</dbReference>
<evidence type="ECO:0000313" key="1">
    <source>
        <dbReference type="EMBL" id="KAI4323580.1"/>
    </source>
</evidence>
<proteinExistence type="predicted"/>